<keyword evidence="1" id="KW-0812">Transmembrane</keyword>
<feature type="transmembrane region" description="Helical" evidence="1">
    <location>
        <begin position="214"/>
        <end position="234"/>
    </location>
</feature>
<name>A0A0E4CYN9_9BACL</name>
<dbReference type="RefSeq" id="WP_248630940.1">
    <property type="nucleotide sequence ID" value="NZ_AGBD01000495.1"/>
</dbReference>
<evidence type="ECO:0000313" key="3">
    <source>
        <dbReference type="EMBL" id="CQR57705.1"/>
    </source>
</evidence>
<dbReference type="KEGG" id="pri:PRIO_5306"/>
<dbReference type="InterPro" id="IPR026841">
    <property type="entry name" value="Aur1/Ipt1"/>
</dbReference>
<evidence type="ECO:0000313" key="4">
    <source>
        <dbReference type="Proteomes" id="UP000033163"/>
    </source>
</evidence>
<reference evidence="4" key="1">
    <citation type="submission" date="2015-03" db="EMBL/GenBank/DDBJ databases">
        <authorList>
            <person name="Wibberg D."/>
        </authorList>
    </citation>
    <scope>NUCLEOTIDE SEQUENCE [LARGE SCALE GENOMIC DNA]</scope>
</reference>
<feature type="transmembrane region" description="Helical" evidence="1">
    <location>
        <begin position="6"/>
        <end position="25"/>
    </location>
</feature>
<dbReference type="HOGENOM" id="CLU_089625_0_0_9"/>
<dbReference type="Gene3D" id="1.20.144.10">
    <property type="entry name" value="Phosphatidic acid phosphatase type 2/haloperoxidase"/>
    <property type="match status" value="1"/>
</dbReference>
<accession>A0A0E4CYN9</accession>
<dbReference type="CDD" id="cd03386">
    <property type="entry name" value="PAP2_Aur1_like"/>
    <property type="match status" value="1"/>
</dbReference>
<evidence type="ECO:0000256" key="1">
    <source>
        <dbReference type="SAM" id="Phobius"/>
    </source>
</evidence>
<dbReference type="InterPro" id="IPR036938">
    <property type="entry name" value="PAP2/HPO_sf"/>
</dbReference>
<proteinExistence type="predicted"/>
<dbReference type="GO" id="GO:0016020">
    <property type="term" value="C:membrane"/>
    <property type="evidence" value="ECO:0007669"/>
    <property type="project" value="UniProtKB-SubCell"/>
</dbReference>
<keyword evidence="1" id="KW-0472">Membrane</keyword>
<feature type="transmembrane region" description="Helical" evidence="1">
    <location>
        <begin position="46"/>
        <end position="62"/>
    </location>
</feature>
<dbReference type="SUPFAM" id="SSF48317">
    <property type="entry name" value="Acid phosphatase/Vanadium-dependent haloperoxidase"/>
    <property type="match status" value="1"/>
</dbReference>
<dbReference type="STRING" id="483937.AMQ84_13535"/>
<dbReference type="EMBL" id="LN831776">
    <property type="protein sequence ID" value="CQR57705.1"/>
    <property type="molecule type" value="Genomic_DNA"/>
</dbReference>
<feature type="transmembrane region" description="Helical" evidence="1">
    <location>
        <begin position="240"/>
        <end position="258"/>
    </location>
</feature>
<feature type="domain" description="Inositolphosphotransferase Aur1/Ipt1" evidence="2">
    <location>
        <begin position="94"/>
        <end position="251"/>
    </location>
</feature>
<dbReference type="AlphaFoldDB" id="A0A0E4CYN9"/>
<dbReference type="Proteomes" id="UP000033163">
    <property type="component" value="Chromosome I"/>
</dbReference>
<gene>
    <name evidence="3" type="ORF">PRIO_5306</name>
</gene>
<dbReference type="Pfam" id="PF14378">
    <property type="entry name" value="PAP2_3"/>
    <property type="match status" value="1"/>
</dbReference>
<feature type="transmembrane region" description="Helical" evidence="1">
    <location>
        <begin position="99"/>
        <end position="125"/>
    </location>
</feature>
<keyword evidence="1" id="KW-1133">Transmembrane helix</keyword>
<dbReference type="PATRIC" id="fig|1073571.4.peg.5696"/>
<organism evidence="3 4">
    <name type="scientific">Paenibacillus riograndensis SBR5</name>
    <dbReference type="NCBI Taxonomy" id="1073571"/>
    <lineage>
        <taxon>Bacteria</taxon>
        <taxon>Bacillati</taxon>
        <taxon>Bacillota</taxon>
        <taxon>Bacilli</taxon>
        <taxon>Bacillales</taxon>
        <taxon>Paenibacillaceae</taxon>
        <taxon>Paenibacillus</taxon>
        <taxon>Paenibacillus sonchi group</taxon>
    </lineage>
</organism>
<evidence type="ECO:0000259" key="2">
    <source>
        <dbReference type="Pfam" id="PF14378"/>
    </source>
</evidence>
<feature type="transmembrane region" description="Helical" evidence="1">
    <location>
        <begin position="132"/>
        <end position="153"/>
    </location>
</feature>
<sequence length="279" mass="31651">MLYQSMNYVVLYTVVIVAVLMWLGARRNPLLAFVEIGKELIHSYKFLLLVAGMFGVLAVNKYELQIERKLHITSDYTSFVFGLEGHFVRDLQHLFFAPWLTPIIVFFYIFMLQAVLAASLGVYLLDKNRVMLYATCYAIILNYAIAIPFYLFFPVNEVWSYVPAGVRFTMLDVFPRFEQEYRPLSGLDNCFPSLHTAISVSTALLAFRSGNRRWIAITTVSAVIIVFGIFYLGIHWLTDMLGGTLLAVLSTTVAVQLAKLTLRSSEGRLAIPSRATDTR</sequence>
<protein>
    <submittedName>
        <fullName evidence="3">Phosphoesterase PA-phosphatase related protein</fullName>
    </submittedName>
</protein>